<comment type="caution">
    <text evidence="6">The sequence shown here is derived from an EMBL/GenBank/DDBJ whole genome shotgun (WGS) entry which is preliminary data.</text>
</comment>
<dbReference type="EMBL" id="JACHGN010000025">
    <property type="protein sequence ID" value="MBB5138736.1"/>
    <property type="molecule type" value="Genomic_DNA"/>
</dbReference>
<dbReference type="RefSeq" id="WP_185055600.1">
    <property type="nucleotide sequence ID" value="NZ_BAABIX010000033.1"/>
</dbReference>
<proteinExistence type="inferred from homology"/>
<feature type="signal peptide" evidence="4">
    <location>
        <begin position="1"/>
        <end position="26"/>
    </location>
</feature>
<comment type="subcellular location">
    <subcellularLocation>
        <location evidence="1">Cell envelope</location>
    </subcellularLocation>
</comment>
<organism evidence="6 7">
    <name type="scientific">Thermocatellispora tengchongensis</name>
    <dbReference type="NCBI Taxonomy" id="1073253"/>
    <lineage>
        <taxon>Bacteria</taxon>
        <taxon>Bacillati</taxon>
        <taxon>Actinomycetota</taxon>
        <taxon>Actinomycetes</taxon>
        <taxon>Streptosporangiales</taxon>
        <taxon>Streptosporangiaceae</taxon>
        <taxon>Thermocatellispora</taxon>
    </lineage>
</organism>
<dbReference type="PANTHER" id="PTHR46847">
    <property type="entry name" value="D-ALLOSE-BINDING PERIPLASMIC PROTEIN-RELATED"/>
    <property type="match status" value="1"/>
</dbReference>
<dbReference type="Gene3D" id="3.40.50.2300">
    <property type="match status" value="2"/>
</dbReference>
<sequence length="331" mass="33727">MRGLRLFTMPALLLAITALSACSVSATPGGSTAGASEKATGPVAIGFSQATQQSPFYVQLREGAEAAAKKAGAELYFADADGDVTKQNNDIQDLITRQVDVLLINPVDPQGVQPGLAAAKAAGIPVVTVDRPVPDGAVSHVGRDNKAMGELVGKALSEKLGEKGGTVIEIRGDAGGAVARDRSAGFHAAVAANPKIKIVEGPYSDYVRAKAVTAMQDLLQVHPDVAAVYAHNDDMALGALQVLKENGKDKVLVTGVDGLMEAVKQIAGGGQYVATALNDPISLGATAVDTVLKVRGGEKVPAYVDAGTALIDTANAGDYSGGTGEFAQALQ</sequence>
<evidence type="ECO:0000313" key="6">
    <source>
        <dbReference type="EMBL" id="MBB5138736.1"/>
    </source>
</evidence>
<dbReference type="PROSITE" id="PS51257">
    <property type="entry name" value="PROKAR_LIPOPROTEIN"/>
    <property type="match status" value="1"/>
</dbReference>
<feature type="chain" id="PRO_5038669159" evidence="4">
    <location>
        <begin position="27"/>
        <end position="331"/>
    </location>
</feature>
<keyword evidence="3 4" id="KW-0732">Signal</keyword>
<dbReference type="PANTHER" id="PTHR46847:SF1">
    <property type="entry name" value="D-ALLOSE-BINDING PERIPLASMIC PROTEIN-RELATED"/>
    <property type="match status" value="1"/>
</dbReference>
<dbReference type="Proteomes" id="UP000578449">
    <property type="component" value="Unassembled WGS sequence"/>
</dbReference>
<comment type="similarity">
    <text evidence="2">Belongs to the bacterial solute-binding protein 2 family.</text>
</comment>
<evidence type="ECO:0000313" key="7">
    <source>
        <dbReference type="Proteomes" id="UP000578449"/>
    </source>
</evidence>
<evidence type="ECO:0000259" key="5">
    <source>
        <dbReference type="Pfam" id="PF13407"/>
    </source>
</evidence>
<reference evidence="6 7" key="1">
    <citation type="submission" date="2020-08" db="EMBL/GenBank/DDBJ databases">
        <title>Genomic Encyclopedia of Type Strains, Phase IV (KMG-IV): sequencing the most valuable type-strain genomes for metagenomic binning, comparative biology and taxonomic classification.</title>
        <authorList>
            <person name="Goeker M."/>
        </authorList>
    </citation>
    <scope>NUCLEOTIDE SEQUENCE [LARGE SCALE GENOMIC DNA]</scope>
    <source>
        <strain evidence="6 7">DSM 45615</strain>
    </source>
</reference>
<dbReference type="GO" id="GO:0030246">
    <property type="term" value="F:carbohydrate binding"/>
    <property type="evidence" value="ECO:0007669"/>
    <property type="project" value="UniProtKB-ARBA"/>
</dbReference>
<dbReference type="InterPro" id="IPR028082">
    <property type="entry name" value="Peripla_BP_I"/>
</dbReference>
<evidence type="ECO:0000256" key="2">
    <source>
        <dbReference type="ARBA" id="ARBA00007639"/>
    </source>
</evidence>
<name>A0A840PIP8_9ACTN</name>
<dbReference type="AlphaFoldDB" id="A0A840PIP8"/>
<protein>
    <submittedName>
        <fullName evidence="6">Ribose transport system substrate-binding protein</fullName>
    </submittedName>
</protein>
<accession>A0A840PIP8</accession>
<dbReference type="SUPFAM" id="SSF53822">
    <property type="entry name" value="Periplasmic binding protein-like I"/>
    <property type="match status" value="1"/>
</dbReference>
<evidence type="ECO:0000256" key="3">
    <source>
        <dbReference type="ARBA" id="ARBA00022729"/>
    </source>
</evidence>
<evidence type="ECO:0000256" key="4">
    <source>
        <dbReference type="SAM" id="SignalP"/>
    </source>
</evidence>
<dbReference type="Pfam" id="PF13407">
    <property type="entry name" value="Peripla_BP_4"/>
    <property type="match status" value="1"/>
</dbReference>
<gene>
    <name evidence="6" type="ORF">HNP84_008494</name>
</gene>
<evidence type="ECO:0000256" key="1">
    <source>
        <dbReference type="ARBA" id="ARBA00004196"/>
    </source>
</evidence>
<dbReference type="GO" id="GO:0030313">
    <property type="term" value="C:cell envelope"/>
    <property type="evidence" value="ECO:0007669"/>
    <property type="project" value="UniProtKB-SubCell"/>
</dbReference>
<feature type="domain" description="Periplasmic binding protein" evidence="5">
    <location>
        <begin position="45"/>
        <end position="298"/>
    </location>
</feature>
<dbReference type="InterPro" id="IPR025997">
    <property type="entry name" value="SBP_2_dom"/>
</dbReference>
<keyword evidence="7" id="KW-1185">Reference proteome</keyword>